<reference evidence="2" key="1">
    <citation type="submission" date="2020-02" db="EMBL/GenBank/DDBJ databases">
        <authorList>
            <person name="Lichtner F.J."/>
        </authorList>
    </citation>
    <scope>NUCLEOTIDE SEQUENCE</scope>
    <source>
        <strain evidence="2">G10</strain>
    </source>
</reference>
<protein>
    <submittedName>
        <fullName evidence="2">Uncharacterized protein</fullName>
    </submittedName>
</protein>
<proteinExistence type="predicted"/>
<dbReference type="EMBL" id="JAAOZQ010000125">
    <property type="protein sequence ID" value="KAF7516938.1"/>
    <property type="molecule type" value="Genomic_DNA"/>
</dbReference>
<dbReference type="AlphaFoldDB" id="A0A9P5GAK6"/>
<gene>
    <name evidence="2" type="ORF">PCG10_001680</name>
</gene>
<dbReference type="Proteomes" id="UP000701341">
    <property type="component" value="Unassembled WGS sequence"/>
</dbReference>
<evidence type="ECO:0000313" key="2">
    <source>
        <dbReference type="EMBL" id="KAF7516938.1"/>
    </source>
</evidence>
<dbReference type="OrthoDB" id="4278107at2759"/>
<feature type="region of interest" description="Disordered" evidence="1">
    <location>
        <begin position="138"/>
        <end position="167"/>
    </location>
</feature>
<name>A0A9P5GAK6_PENCR</name>
<evidence type="ECO:0000313" key="3">
    <source>
        <dbReference type="Proteomes" id="UP000701341"/>
    </source>
</evidence>
<sequence>MSYYITIHHGHGVDESILNKWVNITFSKRDLFYLRTDGALICFIIERIRERKCTITLEPKDRKSRWCISIPASRAHKSTRGVLDDALQLAEWYKVQILNGNASINRELLFDRNPYHEGKECCRENVCDRMLHPEWWAKDTSGNTGDATEGAGEDTGEGAGGDTSKDS</sequence>
<organism evidence="2 3">
    <name type="scientific">Penicillium crustosum</name>
    <name type="common">Blue mold fungus</name>
    <dbReference type="NCBI Taxonomy" id="36656"/>
    <lineage>
        <taxon>Eukaryota</taxon>
        <taxon>Fungi</taxon>
        <taxon>Dikarya</taxon>
        <taxon>Ascomycota</taxon>
        <taxon>Pezizomycotina</taxon>
        <taxon>Eurotiomycetes</taxon>
        <taxon>Eurotiomycetidae</taxon>
        <taxon>Eurotiales</taxon>
        <taxon>Aspergillaceae</taxon>
        <taxon>Penicillium</taxon>
    </lineage>
</organism>
<accession>A0A9P5GAK6</accession>
<evidence type="ECO:0000256" key="1">
    <source>
        <dbReference type="SAM" id="MobiDB-lite"/>
    </source>
</evidence>
<comment type="caution">
    <text evidence="2">The sequence shown here is derived from an EMBL/GenBank/DDBJ whole genome shotgun (WGS) entry which is preliminary data.</text>
</comment>
<keyword evidence="3" id="KW-1185">Reference proteome</keyword>